<reference evidence="1 2" key="1">
    <citation type="journal article" date="2020" name="Microorganisms">
        <title>Osmotic Adaptation and Compatible Solute Biosynthesis of Phototrophic Bacteria as Revealed from Genome Analyses.</title>
        <authorList>
            <person name="Imhoff J.F."/>
            <person name="Rahn T."/>
            <person name="Kunzel S."/>
            <person name="Keller A."/>
            <person name="Neulinger S.C."/>
        </authorList>
    </citation>
    <scope>NUCLEOTIDE SEQUENCE [LARGE SCALE GENOMIC DNA]</scope>
    <source>
        <strain evidence="1 2">DSM 6210</strain>
    </source>
</reference>
<protein>
    <recommendedName>
        <fullName evidence="3">DUF481 domain-containing protein</fullName>
    </recommendedName>
</protein>
<sequence length="387" mass="43828">MRRAPESLEGTARRASPSGLRAFSASGYFDRSHPTTDRPPMKLTLSRHPVRLAPPGLVLGLLTATATADVVILHNGDRLTGTVLRQEDGQLQLETHYAGTLSIDWEEVRECRLDEPATVLLEDNKVVEVAAMRRDQGRLRLQAPDADAPMTVAAERVEVVNPEPWELGRGHRLSGAVNAGLQDSRGNSTSTELDLDFNLSYRRRWDEFESFGQLDYDTTRGTKTTEQWSLRNKYIRRLPHTAWYGAVWLRFRHDRFADLRLRTIIGPGLGYQLQESEDTRLSVELGPVHIREDYYDQNDLDHWGPGLFMDYEQDLLGDRVQLYLNGMGFTTISGDSLDIWNSWAGLRIPLVGGFVSSIEYEVDYDSSPAEGAKTTDETLRLKMGYQW</sequence>
<comment type="caution">
    <text evidence="1">The sequence shown here is derived from an EMBL/GenBank/DDBJ whole genome shotgun (WGS) entry which is preliminary data.</text>
</comment>
<organism evidence="1 2">
    <name type="scientific">Thiohalocapsa halophila</name>
    <dbReference type="NCBI Taxonomy" id="69359"/>
    <lineage>
        <taxon>Bacteria</taxon>
        <taxon>Pseudomonadati</taxon>
        <taxon>Pseudomonadota</taxon>
        <taxon>Gammaproteobacteria</taxon>
        <taxon>Chromatiales</taxon>
        <taxon>Chromatiaceae</taxon>
        <taxon>Thiohalocapsa</taxon>
    </lineage>
</organism>
<dbReference type="Pfam" id="PF04338">
    <property type="entry name" value="DUF481"/>
    <property type="match status" value="1"/>
</dbReference>
<evidence type="ECO:0000313" key="2">
    <source>
        <dbReference type="Proteomes" id="UP000748752"/>
    </source>
</evidence>
<gene>
    <name evidence="1" type="ORF">CKO31_11145</name>
</gene>
<keyword evidence="2" id="KW-1185">Reference proteome</keyword>
<dbReference type="InterPro" id="IPR007433">
    <property type="entry name" value="DUF481"/>
</dbReference>
<accession>A0ABS1CIG1</accession>
<proteinExistence type="predicted"/>
<dbReference type="Proteomes" id="UP000748752">
    <property type="component" value="Unassembled WGS sequence"/>
</dbReference>
<evidence type="ECO:0008006" key="3">
    <source>
        <dbReference type="Google" id="ProtNLM"/>
    </source>
</evidence>
<evidence type="ECO:0000313" key="1">
    <source>
        <dbReference type="EMBL" id="MBK1631284.1"/>
    </source>
</evidence>
<name>A0ABS1CIG1_9GAMM</name>
<dbReference type="EMBL" id="NRRV01000024">
    <property type="protein sequence ID" value="MBK1631284.1"/>
    <property type="molecule type" value="Genomic_DNA"/>
</dbReference>